<name>X1GE05_9ZZZZ</name>
<organism evidence="1">
    <name type="scientific">marine sediment metagenome</name>
    <dbReference type="NCBI Taxonomy" id="412755"/>
    <lineage>
        <taxon>unclassified sequences</taxon>
        <taxon>metagenomes</taxon>
        <taxon>ecological metagenomes</taxon>
    </lineage>
</organism>
<dbReference type="AlphaFoldDB" id="X1GE05"/>
<reference evidence="1" key="1">
    <citation type="journal article" date="2014" name="Front. Microbiol.">
        <title>High frequency of phylogenetically diverse reductive dehalogenase-homologous genes in deep subseafloor sedimentary metagenomes.</title>
        <authorList>
            <person name="Kawai M."/>
            <person name="Futagami T."/>
            <person name="Toyoda A."/>
            <person name="Takaki Y."/>
            <person name="Nishi S."/>
            <person name="Hori S."/>
            <person name="Arai W."/>
            <person name="Tsubouchi T."/>
            <person name="Morono Y."/>
            <person name="Uchiyama I."/>
            <person name="Ito T."/>
            <person name="Fujiyama A."/>
            <person name="Inagaki F."/>
            <person name="Takami H."/>
        </authorList>
    </citation>
    <scope>NUCLEOTIDE SEQUENCE</scope>
    <source>
        <strain evidence="1">Expedition CK06-06</strain>
    </source>
</reference>
<feature type="non-terminal residue" evidence="1">
    <location>
        <position position="1"/>
    </location>
</feature>
<accession>X1GE05</accession>
<evidence type="ECO:0000313" key="1">
    <source>
        <dbReference type="EMBL" id="GAH39844.1"/>
    </source>
</evidence>
<dbReference type="EMBL" id="BARU01008330">
    <property type="protein sequence ID" value="GAH39844.1"/>
    <property type="molecule type" value="Genomic_DNA"/>
</dbReference>
<proteinExistence type="predicted"/>
<gene>
    <name evidence="1" type="ORF">S03H2_16320</name>
</gene>
<sequence>SAEQESESAKKSEDFSHSNWIQEELLPTIDIIEAGS</sequence>
<protein>
    <submittedName>
        <fullName evidence="1">Uncharacterized protein</fullName>
    </submittedName>
</protein>
<comment type="caution">
    <text evidence="1">The sequence shown here is derived from an EMBL/GenBank/DDBJ whole genome shotgun (WGS) entry which is preliminary data.</text>
</comment>